<keyword evidence="1" id="KW-0472">Membrane</keyword>
<feature type="transmembrane region" description="Helical" evidence="1">
    <location>
        <begin position="78"/>
        <end position="98"/>
    </location>
</feature>
<dbReference type="NCBIfam" id="TIGR04104">
    <property type="entry name" value="cxxc_20_cxxc"/>
    <property type="match status" value="1"/>
</dbReference>
<protein>
    <submittedName>
        <fullName evidence="2">TIGR04104 family putative zinc finger protein</fullName>
    </submittedName>
</protein>
<gene>
    <name evidence="2" type="ORF">ACFQ1X_14510</name>
</gene>
<evidence type="ECO:0000313" key="3">
    <source>
        <dbReference type="Proteomes" id="UP001597109"/>
    </source>
</evidence>
<evidence type="ECO:0000256" key="1">
    <source>
        <dbReference type="SAM" id="Phobius"/>
    </source>
</evidence>
<dbReference type="InterPro" id="IPR026369">
    <property type="entry name" value="CxxC_20_CxxC"/>
</dbReference>
<name>A0ABW3LE38_9BACL</name>
<proteinExistence type="predicted"/>
<comment type="caution">
    <text evidence="2">The sequence shown here is derived from an EMBL/GenBank/DDBJ whole genome shotgun (WGS) entry which is preliminary data.</text>
</comment>
<dbReference type="EMBL" id="JBHTKI010000022">
    <property type="protein sequence ID" value="MFD1032650.1"/>
    <property type="molecule type" value="Genomic_DNA"/>
</dbReference>
<feature type="transmembrane region" description="Helical" evidence="1">
    <location>
        <begin position="55"/>
        <end position="72"/>
    </location>
</feature>
<organism evidence="2 3">
    <name type="scientific">Metaplanococcus flavidus</name>
    <dbReference type="NCBI Taxonomy" id="569883"/>
    <lineage>
        <taxon>Bacteria</taxon>
        <taxon>Bacillati</taxon>
        <taxon>Bacillota</taxon>
        <taxon>Bacilli</taxon>
        <taxon>Bacillales</taxon>
        <taxon>Caryophanaceae</taxon>
        <taxon>Metaplanococcus</taxon>
    </lineage>
</organism>
<evidence type="ECO:0000313" key="2">
    <source>
        <dbReference type="EMBL" id="MFD1032650.1"/>
    </source>
</evidence>
<reference evidence="3" key="1">
    <citation type="journal article" date="2019" name="Int. J. Syst. Evol. Microbiol.">
        <title>The Global Catalogue of Microorganisms (GCM) 10K type strain sequencing project: providing services to taxonomists for standard genome sequencing and annotation.</title>
        <authorList>
            <consortium name="The Broad Institute Genomics Platform"/>
            <consortium name="The Broad Institute Genome Sequencing Center for Infectious Disease"/>
            <person name="Wu L."/>
            <person name="Ma J."/>
        </authorList>
    </citation>
    <scope>NUCLEOTIDE SEQUENCE [LARGE SCALE GENOMIC DNA]</scope>
    <source>
        <strain evidence="3">CCUG 56756</strain>
    </source>
</reference>
<accession>A0ABW3LE38</accession>
<sequence>MLKDDRRGNMPTCQNCNNQWSWKQTVKKMFTLDTAMVCPYCGKTQYYTDPSKKRNGLLVFLAPLVMLFGLLFDIPPHITLGILVMTFFFSIAVSPFLIKITNKKEPPLW</sequence>
<dbReference type="Proteomes" id="UP001597109">
    <property type="component" value="Unassembled WGS sequence"/>
</dbReference>
<keyword evidence="1" id="KW-0812">Transmembrane</keyword>
<keyword evidence="1" id="KW-1133">Transmembrane helix</keyword>
<keyword evidence="3" id="KW-1185">Reference proteome</keyword>